<accession>A0A2I2MGQ1</accession>
<feature type="transmembrane region" description="Helical" evidence="2">
    <location>
        <begin position="62"/>
        <end position="80"/>
    </location>
</feature>
<gene>
    <name evidence="3" type="ORF">LFTS_01467</name>
</gene>
<proteinExistence type="predicted"/>
<sequence>MVCSARFGTLLFQDSYTIPCVLEPIRLQVFSVARTLFLITIPVAMVLLWGKLRDEKPVFWDLLKGLSVFFLLMGYGGVFQDLSLLVGSVASTVYPSNLIVQFYETIWGVPLLPPSGSSFFSLLTDPMGLVYLLLMDLLKVLIFLFTLLRYTLLAFLYAIGPVLCSLAVIPGMFFLLIQWGRNMLEVMLWLVIHNLFVGIFTAINLAGALGSAGGSTLLINETLSIGIMLVLVLMFLLVPIVTHLLLDRSYEGIGSFVGPQAVLFGKKLFSEAVVRPVTTGELPMGMGELKFGSVTRDVGQGRRVYRKKQIRFGPFSQTSLVWKRKSRKTAGSGETEKAGEGESEKKTPRRRSASTSGRRTAPKKTRSAAAPRKAAPRKSTLPEEPGAPASPVPEEAVPVRPRSRKKKESS</sequence>
<dbReference type="RefSeq" id="WP_036083812.1">
    <property type="nucleotide sequence ID" value="NZ_JBPKCJ010000009.1"/>
</dbReference>
<feature type="compositionally biased region" description="Low complexity" evidence="1">
    <location>
        <begin position="367"/>
        <end position="400"/>
    </location>
</feature>
<feature type="transmembrane region" description="Helical" evidence="2">
    <location>
        <begin position="154"/>
        <end position="176"/>
    </location>
</feature>
<organism evidence="3">
    <name type="scientific">Leptospirillum ferriphilum</name>
    <dbReference type="NCBI Taxonomy" id="178606"/>
    <lineage>
        <taxon>Bacteria</taxon>
        <taxon>Pseudomonadati</taxon>
        <taxon>Nitrospirota</taxon>
        <taxon>Nitrospiria</taxon>
        <taxon>Nitrospirales</taxon>
        <taxon>Nitrospiraceae</taxon>
        <taxon>Leptospirillum</taxon>
    </lineage>
</organism>
<evidence type="ECO:0000313" key="3">
    <source>
        <dbReference type="EMBL" id="SOU92832.1"/>
    </source>
</evidence>
<keyword evidence="2" id="KW-0472">Membrane</keyword>
<feature type="transmembrane region" description="Helical" evidence="2">
    <location>
        <begin position="223"/>
        <end position="246"/>
    </location>
</feature>
<dbReference type="OrthoDB" id="9814602at2"/>
<protein>
    <recommendedName>
        <fullName evidence="4">Type IV secretion system protein</fullName>
    </recommendedName>
</protein>
<feature type="compositionally biased region" description="Basic residues" evidence="1">
    <location>
        <begin position="401"/>
        <end position="410"/>
    </location>
</feature>
<dbReference type="EMBL" id="LT966316">
    <property type="protein sequence ID" value="SOU92832.1"/>
    <property type="molecule type" value="Genomic_DNA"/>
</dbReference>
<evidence type="ECO:0000256" key="2">
    <source>
        <dbReference type="SAM" id="Phobius"/>
    </source>
</evidence>
<keyword evidence="2" id="KW-0812">Transmembrane</keyword>
<keyword evidence="2" id="KW-1133">Transmembrane helix</keyword>
<feature type="transmembrane region" description="Helical" evidence="2">
    <location>
        <begin position="129"/>
        <end position="148"/>
    </location>
</feature>
<feature type="region of interest" description="Disordered" evidence="1">
    <location>
        <begin position="323"/>
        <end position="410"/>
    </location>
</feature>
<feature type="transmembrane region" description="Helical" evidence="2">
    <location>
        <begin position="188"/>
        <end position="211"/>
    </location>
</feature>
<name>A0A2I2MGQ1_9BACT</name>
<dbReference type="AlphaFoldDB" id="A0A2I2MGQ1"/>
<evidence type="ECO:0000256" key="1">
    <source>
        <dbReference type="SAM" id="MobiDB-lite"/>
    </source>
</evidence>
<reference evidence="3" key="1">
    <citation type="submission" date="2017-12" db="EMBL/GenBank/DDBJ databases">
        <authorList>
            <consortium name="SysMetEx"/>
        </authorList>
    </citation>
    <scope>NUCLEOTIDE SEQUENCE</scope>
    <source>
        <strain evidence="3">Pb_238</strain>
    </source>
</reference>
<feature type="transmembrane region" description="Helical" evidence="2">
    <location>
        <begin position="27"/>
        <end position="50"/>
    </location>
</feature>
<evidence type="ECO:0008006" key="4">
    <source>
        <dbReference type="Google" id="ProtNLM"/>
    </source>
</evidence>
<feature type="compositionally biased region" description="Basic and acidic residues" evidence="1">
    <location>
        <begin position="334"/>
        <end position="346"/>
    </location>
</feature>